<accession>A0AAE1MUQ6</accession>
<evidence type="ECO:0000313" key="2">
    <source>
        <dbReference type="Proteomes" id="UP001293593"/>
    </source>
</evidence>
<reference evidence="1" key="1">
    <citation type="submission" date="2023-10" db="EMBL/GenBank/DDBJ databases">
        <title>Chromosome-level genome of the transformable northern wattle, Acacia crassicarpa.</title>
        <authorList>
            <person name="Massaro I."/>
            <person name="Sinha N.R."/>
            <person name="Poethig S."/>
            <person name="Leichty A.R."/>
        </authorList>
    </citation>
    <scope>NUCLEOTIDE SEQUENCE</scope>
    <source>
        <strain evidence="1">Acra3RX</strain>
        <tissue evidence="1">Leaf</tissue>
    </source>
</reference>
<protein>
    <submittedName>
        <fullName evidence="1">Uncharacterized protein</fullName>
    </submittedName>
</protein>
<dbReference type="AlphaFoldDB" id="A0AAE1MUQ6"/>
<proteinExistence type="predicted"/>
<organism evidence="1 2">
    <name type="scientific">Acacia crassicarpa</name>
    <name type="common">northern wattle</name>
    <dbReference type="NCBI Taxonomy" id="499986"/>
    <lineage>
        <taxon>Eukaryota</taxon>
        <taxon>Viridiplantae</taxon>
        <taxon>Streptophyta</taxon>
        <taxon>Embryophyta</taxon>
        <taxon>Tracheophyta</taxon>
        <taxon>Spermatophyta</taxon>
        <taxon>Magnoliopsida</taxon>
        <taxon>eudicotyledons</taxon>
        <taxon>Gunneridae</taxon>
        <taxon>Pentapetalae</taxon>
        <taxon>rosids</taxon>
        <taxon>fabids</taxon>
        <taxon>Fabales</taxon>
        <taxon>Fabaceae</taxon>
        <taxon>Caesalpinioideae</taxon>
        <taxon>mimosoid clade</taxon>
        <taxon>Acacieae</taxon>
        <taxon>Acacia</taxon>
    </lineage>
</organism>
<evidence type="ECO:0000313" key="1">
    <source>
        <dbReference type="EMBL" id="KAK4275261.1"/>
    </source>
</evidence>
<comment type="caution">
    <text evidence="1">The sequence shown here is derived from an EMBL/GenBank/DDBJ whole genome shotgun (WGS) entry which is preliminary data.</text>
</comment>
<dbReference type="Proteomes" id="UP001293593">
    <property type="component" value="Unassembled WGS sequence"/>
</dbReference>
<gene>
    <name evidence="1" type="ORF">QN277_018376</name>
</gene>
<name>A0AAE1MUQ6_9FABA</name>
<dbReference type="EMBL" id="JAWXYG010000004">
    <property type="protein sequence ID" value="KAK4275261.1"/>
    <property type="molecule type" value="Genomic_DNA"/>
</dbReference>
<sequence length="69" mass="8503">MLYCRQNHWARNMKKNTNKYQKCHLNWLLKRLNFVIYSKGRQSCSKQLSKWNKEGVQMAFFRFELIVCN</sequence>
<keyword evidence="2" id="KW-1185">Reference proteome</keyword>